<dbReference type="OrthoDB" id="1885173at2"/>
<dbReference type="STRING" id="29367.CLPUN_20240"/>
<feature type="coiled-coil region" evidence="1">
    <location>
        <begin position="241"/>
        <end position="331"/>
    </location>
</feature>
<evidence type="ECO:0000313" key="3">
    <source>
        <dbReference type="Proteomes" id="UP000190890"/>
    </source>
</evidence>
<gene>
    <name evidence="2" type="ORF">CLPUN_20240</name>
</gene>
<dbReference type="EMBL" id="LZZM01000132">
    <property type="protein sequence ID" value="OOM78165.1"/>
    <property type="molecule type" value="Genomic_DNA"/>
</dbReference>
<proteinExistence type="predicted"/>
<sequence>MPNIFDGLRQISDNDIIEQIALLEAMNITNISKPILQKAKKKTISIINFLGSKLGKNTMIEEPEVKELWTLIDEKKEELIECTREELEERLFNILREKTKSGSENESEDALSVEIIEESAKLYKLYKNSTPGQKANTIYLKYNEKLKGKAKEYINDQPFVDLQETTEDIEEIIKNMDEDQKKEFLQSVDVEKFTLLNVWKKVDRQHFSRLIWMSVKAYGGEFTPKEELLPSFIDSEKDVEIIEREEDLRKSQEELLKLKNEMELCQDKINSIENNLKKENKILNNAVKDKNQSEDDILDLEKIGTKLQVMKKSKEEKLIEIKEQMENVILEDLEVLMEDFKTVKFDTIDINNKISDIKIEYAYKKQLIEDNIKLIESKEKAIKEIAIGFQQLKLDTDKLITAYNQKKLEVHKKEDIKRNEIYQNWNEFFDKFIFEFKNLRNVVNFSRKELLQIEECLYELHFTKDSMALSMGIIESKDEKEEYQYIDLSFSDKFEVEIQYKVLSGEEKNVKIVGITTEL</sequence>
<evidence type="ECO:0000313" key="2">
    <source>
        <dbReference type="EMBL" id="OOM78165.1"/>
    </source>
</evidence>
<accession>A0A1S8TL55</accession>
<organism evidence="2 3">
    <name type="scientific">Clostridium puniceum</name>
    <dbReference type="NCBI Taxonomy" id="29367"/>
    <lineage>
        <taxon>Bacteria</taxon>
        <taxon>Bacillati</taxon>
        <taxon>Bacillota</taxon>
        <taxon>Clostridia</taxon>
        <taxon>Eubacteriales</taxon>
        <taxon>Clostridiaceae</taxon>
        <taxon>Clostridium</taxon>
    </lineage>
</organism>
<dbReference type="AlphaFoldDB" id="A0A1S8TL55"/>
<reference evidence="2 3" key="1">
    <citation type="submission" date="2016-05" db="EMBL/GenBank/DDBJ databases">
        <title>Microbial solvent formation.</title>
        <authorList>
            <person name="Poehlein A."/>
            <person name="Montoya Solano J.D."/>
            <person name="Flitsch S."/>
            <person name="Krabben P."/>
            <person name="Duerre P."/>
            <person name="Daniel R."/>
        </authorList>
    </citation>
    <scope>NUCLEOTIDE SEQUENCE [LARGE SCALE GENOMIC DNA]</scope>
    <source>
        <strain evidence="2 3">DSM 2619</strain>
    </source>
</reference>
<comment type="caution">
    <text evidence="2">The sequence shown here is derived from an EMBL/GenBank/DDBJ whole genome shotgun (WGS) entry which is preliminary data.</text>
</comment>
<keyword evidence="1" id="KW-0175">Coiled coil</keyword>
<name>A0A1S8TL55_9CLOT</name>
<protein>
    <submittedName>
        <fullName evidence="2">Uncharacterized protein</fullName>
    </submittedName>
</protein>
<dbReference type="RefSeq" id="WP_077847170.1">
    <property type="nucleotide sequence ID" value="NZ_LZZM01000132.1"/>
</dbReference>
<evidence type="ECO:0000256" key="1">
    <source>
        <dbReference type="SAM" id="Coils"/>
    </source>
</evidence>
<keyword evidence="3" id="KW-1185">Reference proteome</keyword>
<dbReference type="Proteomes" id="UP000190890">
    <property type="component" value="Unassembled WGS sequence"/>
</dbReference>